<feature type="coiled-coil region" evidence="1">
    <location>
        <begin position="8"/>
        <end position="42"/>
    </location>
</feature>
<dbReference type="EMBL" id="LXQA011382115">
    <property type="protein sequence ID" value="MCI95275.1"/>
    <property type="molecule type" value="Genomic_DNA"/>
</dbReference>
<keyword evidence="3" id="KW-1185">Reference proteome</keyword>
<evidence type="ECO:0000256" key="1">
    <source>
        <dbReference type="SAM" id="Coils"/>
    </source>
</evidence>
<organism evidence="2 3">
    <name type="scientific">Trifolium medium</name>
    <dbReference type="NCBI Taxonomy" id="97028"/>
    <lineage>
        <taxon>Eukaryota</taxon>
        <taxon>Viridiplantae</taxon>
        <taxon>Streptophyta</taxon>
        <taxon>Embryophyta</taxon>
        <taxon>Tracheophyta</taxon>
        <taxon>Spermatophyta</taxon>
        <taxon>Magnoliopsida</taxon>
        <taxon>eudicotyledons</taxon>
        <taxon>Gunneridae</taxon>
        <taxon>Pentapetalae</taxon>
        <taxon>rosids</taxon>
        <taxon>fabids</taxon>
        <taxon>Fabales</taxon>
        <taxon>Fabaceae</taxon>
        <taxon>Papilionoideae</taxon>
        <taxon>50 kb inversion clade</taxon>
        <taxon>NPAAA clade</taxon>
        <taxon>Hologalegina</taxon>
        <taxon>IRL clade</taxon>
        <taxon>Trifolieae</taxon>
        <taxon>Trifolium</taxon>
    </lineage>
</organism>
<protein>
    <submittedName>
        <fullName evidence="2">Uncharacterized protein</fullName>
    </submittedName>
</protein>
<comment type="caution">
    <text evidence="2">The sequence shown here is derived from an EMBL/GenBank/DDBJ whole genome shotgun (WGS) entry which is preliminary data.</text>
</comment>
<evidence type="ECO:0000313" key="3">
    <source>
        <dbReference type="Proteomes" id="UP000265520"/>
    </source>
</evidence>
<accession>A0A392W8T2</accession>
<reference evidence="2 3" key="1">
    <citation type="journal article" date="2018" name="Front. Plant Sci.">
        <title>Red Clover (Trifolium pratense) and Zigzag Clover (T. medium) - A Picture of Genomic Similarities and Differences.</title>
        <authorList>
            <person name="Dluhosova J."/>
            <person name="Istvanek J."/>
            <person name="Nedelnik J."/>
            <person name="Repkova J."/>
        </authorList>
    </citation>
    <scope>NUCLEOTIDE SEQUENCE [LARGE SCALE GENOMIC DNA]</scope>
    <source>
        <strain evidence="3">cv. 10/8</strain>
        <tissue evidence="2">Leaf</tissue>
    </source>
</reference>
<dbReference type="AlphaFoldDB" id="A0A392W8T2"/>
<evidence type="ECO:0000313" key="2">
    <source>
        <dbReference type="EMBL" id="MCI95275.1"/>
    </source>
</evidence>
<name>A0A392W8T2_9FABA</name>
<proteinExistence type="predicted"/>
<keyword evidence="1" id="KW-0175">Coiled coil</keyword>
<feature type="non-terminal residue" evidence="2">
    <location>
        <position position="67"/>
    </location>
</feature>
<dbReference type="Proteomes" id="UP000265520">
    <property type="component" value="Unassembled WGS sequence"/>
</dbReference>
<sequence length="67" mass="7427">MTTKGEQLASLAKEKDEALTHYKKLNEEKVAFEGLVEDLQTAIGEHYEAGFQFAVAQARVVLSESEV</sequence>